<dbReference type="PIRSF" id="PIRSF016557">
    <property type="entry name" value="Caps_synth_CpsB"/>
    <property type="match status" value="1"/>
</dbReference>
<dbReference type="SUPFAM" id="SSF89550">
    <property type="entry name" value="PHP domain-like"/>
    <property type="match status" value="1"/>
</dbReference>
<organism evidence="6 7">
    <name type="scientific">Aerococcus urinaehominis</name>
    <dbReference type="NCBI Taxonomy" id="128944"/>
    <lineage>
        <taxon>Bacteria</taxon>
        <taxon>Bacillati</taxon>
        <taxon>Bacillota</taxon>
        <taxon>Bacilli</taxon>
        <taxon>Lactobacillales</taxon>
        <taxon>Aerococcaceae</taxon>
        <taxon>Aerococcus</taxon>
    </lineage>
</organism>
<accession>A0A0X8FKN2</accession>
<dbReference type="RefSeq" id="WP_067978157.1">
    <property type="nucleotide sequence ID" value="NZ_CP014163.1"/>
</dbReference>
<dbReference type="InterPro" id="IPR016667">
    <property type="entry name" value="Caps_polysacc_synth_CpsB/CapC"/>
</dbReference>
<comment type="catalytic activity">
    <reaction evidence="4 5">
        <text>O-phospho-L-tyrosyl-[protein] + H2O = L-tyrosyl-[protein] + phosphate</text>
        <dbReference type="Rhea" id="RHEA:10684"/>
        <dbReference type="Rhea" id="RHEA-COMP:10136"/>
        <dbReference type="Rhea" id="RHEA-COMP:20101"/>
        <dbReference type="ChEBI" id="CHEBI:15377"/>
        <dbReference type="ChEBI" id="CHEBI:43474"/>
        <dbReference type="ChEBI" id="CHEBI:46858"/>
        <dbReference type="ChEBI" id="CHEBI:61978"/>
        <dbReference type="EC" id="3.1.3.48"/>
    </reaction>
</comment>
<dbReference type="KEGG" id="auh:AWM75_03230"/>
<gene>
    <name evidence="6" type="ORF">AWM75_03230</name>
</gene>
<dbReference type="AlphaFoldDB" id="A0A0X8FKN2"/>
<dbReference type="OrthoDB" id="9788539at2"/>
<keyword evidence="7" id="KW-1185">Reference proteome</keyword>
<evidence type="ECO:0000256" key="2">
    <source>
        <dbReference type="ARBA" id="ARBA00022801"/>
    </source>
</evidence>
<dbReference type="Pfam" id="PF19567">
    <property type="entry name" value="CpsB_CapC"/>
    <property type="match status" value="1"/>
</dbReference>
<comment type="similarity">
    <text evidence="1 5">Belongs to the metallo-dependent hydrolases superfamily. CpsB/CapC family.</text>
</comment>
<evidence type="ECO:0000256" key="1">
    <source>
        <dbReference type="ARBA" id="ARBA00005750"/>
    </source>
</evidence>
<evidence type="ECO:0000313" key="6">
    <source>
        <dbReference type="EMBL" id="AMB99073.1"/>
    </source>
</evidence>
<reference evidence="7" key="2">
    <citation type="submission" date="2016-01" db="EMBL/GenBank/DDBJ databases">
        <title>Six Aerococcus type strain genome sequencing and assembly using PacBio and Illumina Hiseq.</title>
        <authorList>
            <person name="Carkaci D."/>
            <person name="Dargis R."/>
            <person name="Nielsen X.C."/>
            <person name="Skovgaard O."/>
            <person name="Fuursted K."/>
            <person name="Christensen J.J."/>
        </authorList>
    </citation>
    <scope>NUCLEOTIDE SEQUENCE [LARGE SCALE GENOMIC DNA]</scope>
    <source>
        <strain evidence="7">CCUG42038B</strain>
    </source>
</reference>
<name>A0A0X8FKN2_9LACT</name>
<dbReference type="GO" id="GO:0030145">
    <property type="term" value="F:manganese ion binding"/>
    <property type="evidence" value="ECO:0007669"/>
    <property type="project" value="UniProtKB-UniRule"/>
</dbReference>
<evidence type="ECO:0000313" key="7">
    <source>
        <dbReference type="Proteomes" id="UP000062260"/>
    </source>
</evidence>
<dbReference type="STRING" id="128944.AWM75_03230"/>
<dbReference type="PANTHER" id="PTHR39181:SF1">
    <property type="entry name" value="TYROSINE-PROTEIN PHOSPHATASE YWQE"/>
    <property type="match status" value="1"/>
</dbReference>
<evidence type="ECO:0000256" key="3">
    <source>
        <dbReference type="ARBA" id="ARBA00022912"/>
    </source>
</evidence>
<dbReference type="GO" id="GO:0004725">
    <property type="term" value="F:protein tyrosine phosphatase activity"/>
    <property type="evidence" value="ECO:0007669"/>
    <property type="project" value="UniProtKB-UniRule"/>
</dbReference>
<dbReference type="PANTHER" id="PTHR39181">
    <property type="entry name" value="TYROSINE-PROTEIN PHOSPHATASE YWQE"/>
    <property type="match status" value="1"/>
</dbReference>
<keyword evidence="2 5" id="KW-0378">Hydrolase</keyword>
<evidence type="ECO:0000256" key="4">
    <source>
        <dbReference type="ARBA" id="ARBA00051722"/>
    </source>
</evidence>
<keyword evidence="3 5" id="KW-0904">Protein phosphatase</keyword>
<evidence type="ECO:0000256" key="5">
    <source>
        <dbReference type="PIRNR" id="PIRNR016557"/>
    </source>
</evidence>
<dbReference type="EMBL" id="CP014163">
    <property type="protein sequence ID" value="AMB99073.1"/>
    <property type="molecule type" value="Genomic_DNA"/>
</dbReference>
<dbReference type="Proteomes" id="UP000062260">
    <property type="component" value="Chromosome"/>
</dbReference>
<sequence length="256" mass="28667">MIDIHCHILPGIDDGAKDLPMALEMANLAVAEGISHILATPHYKNNKYDNDSKIITQAAANFQEELDRRGIKLNVFAGQEVRIHGDLMANIEKGEVLFADLNQRYLLLEFPSQNVPLFSRQVIFDLLSAGIQPVIVHPERNRELMADIDKLQAFIDQGCYAQLTAASYTGEFGKEVEAAAEEMLKRGLVHIMASDAHRPSGPRAYHMVKAFAKMEKSYLETSVFDMQQNAKALINGDPLMTDFLQAKTKKKFFGLF</sequence>
<proteinExistence type="inferred from homology"/>
<dbReference type="Gene3D" id="3.20.20.140">
    <property type="entry name" value="Metal-dependent hydrolases"/>
    <property type="match status" value="1"/>
</dbReference>
<reference evidence="6 7" key="1">
    <citation type="journal article" date="2016" name="Genome Announc.">
        <title>Complete Genome Sequences of Aerococcus christensenii CCUG 28831T, Aerococcus sanguinicola CCUG 43001T, Aerococcus urinae CCUG 36881T, Aerococcus urinaeequi CCUG 28094T, Aerococcus urinaehominis CCUG 42038 BT, and Aerococcus viridans CCUG 4311T.</title>
        <authorList>
            <person name="Carkaci D."/>
            <person name="Dargis R."/>
            <person name="Nielsen X.C."/>
            <person name="Skovgaard O."/>
            <person name="Fuursted K."/>
            <person name="Christensen J.J."/>
        </authorList>
    </citation>
    <scope>NUCLEOTIDE SEQUENCE [LARGE SCALE GENOMIC DNA]</scope>
    <source>
        <strain evidence="6 7">CCUG42038B</strain>
    </source>
</reference>
<dbReference type="InterPro" id="IPR016195">
    <property type="entry name" value="Pol/histidinol_Pase-like"/>
</dbReference>
<dbReference type="EC" id="3.1.3.48" evidence="5"/>
<protein>
    <recommendedName>
        <fullName evidence="5">Tyrosine-protein phosphatase</fullName>
        <ecNumber evidence="5">3.1.3.48</ecNumber>
    </recommendedName>
</protein>